<dbReference type="Pfam" id="PF01541">
    <property type="entry name" value="GIY-YIG"/>
    <property type="match status" value="1"/>
</dbReference>
<protein>
    <submittedName>
        <fullName evidence="3">GIY-YIG nuclease family protein</fullName>
    </submittedName>
</protein>
<dbReference type="InterPro" id="IPR000305">
    <property type="entry name" value="GIY-YIG_endonuc"/>
</dbReference>
<dbReference type="CDD" id="cd10448">
    <property type="entry name" value="GIY-YIG_unchar_3"/>
    <property type="match status" value="1"/>
</dbReference>
<evidence type="ECO:0000313" key="4">
    <source>
        <dbReference type="Proteomes" id="UP001142592"/>
    </source>
</evidence>
<evidence type="ECO:0000313" key="3">
    <source>
        <dbReference type="EMBL" id="MCX3266704.1"/>
    </source>
</evidence>
<dbReference type="Gene3D" id="3.40.1440.10">
    <property type="entry name" value="GIY-YIG endonuclease"/>
    <property type="match status" value="1"/>
</dbReference>
<accession>A0A9X3DFH6</accession>
<dbReference type="PANTHER" id="PTHR34477">
    <property type="entry name" value="UPF0213 PROTEIN YHBQ"/>
    <property type="match status" value="1"/>
</dbReference>
<dbReference type="Proteomes" id="UP001142592">
    <property type="component" value="Unassembled WGS sequence"/>
</dbReference>
<dbReference type="InterPro" id="IPR035901">
    <property type="entry name" value="GIY-YIG_endonuc_sf"/>
</dbReference>
<organism evidence="3 4">
    <name type="scientific">Pedobacter agri</name>
    <dbReference type="NCBI Taxonomy" id="454586"/>
    <lineage>
        <taxon>Bacteria</taxon>
        <taxon>Pseudomonadati</taxon>
        <taxon>Bacteroidota</taxon>
        <taxon>Sphingobacteriia</taxon>
        <taxon>Sphingobacteriales</taxon>
        <taxon>Sphingobacteriaceae</taxon>
        <taxon>Pedobacter</taxon>
    </lineage>
</organism>
<proteinExistence type="inferred from homology"/>
<name>A0A9X3DFH6_9SPHI</name>
<dbReference type="SUPFAM" id="SSF82771">
    <property type="entry name" value="GIY-YIG endonuclease"/>
    <property type="match status" value="1"/>
</dbReference>
<evidence type="ECO:0000256" key="1">
    <source>
        <dbReference type="ARBA" id="ARBA00007435"/>
    </source>
</evidence>
<comment type="similarity">
    <text evidence="1">Belongs to the UPF0213 family.</text>
</comment>
<dbReference type="InterPro" id="IPR050190">
    <property type="entry name" value="UPF0213_domain"/>
</dbReference>
<comment type="caution">
    <text evidence="3">The sequence shown here is derived from an EMBL/GenBank/DDBJ whole genome shotgun (WGS) entry which is preliminary data.</text>
</comment>
<dbReference type="PANTHER" id="PTHR34477:SF5">
    <property type="entry name" value="BSL5627 PROTEIN"/>
    <property type="match status" value="1"/>
</dbReference>
<evidence type="ECO:0000259" key="2">
    <source>
        <dbReference type="PROSITE" id="PS50164"/>
    </source>
</evidence>
<sequence>MERGGCVYIMTNSFNNILYVGVTSDLQIRVSQHKNKVFEKSFISKYKCFKLAYFMFFPRIEDAIVEEKRIKGGSRQQKIDLIIELNPSWKDLYSDLD</sequence>
<dbReference type="RefSeq" id="WP_029204018.1">
    <property type="nucleotide sequence ID" value="NZ_JAPJUH010000005.1"/>
</dbReference>
<gene>
    <name evidence="3" type="ORF">OQZ29_18240</name>
</gene>
<keyword evidence="4" id="KW-1185">Reference proteome</keyword>
<reference evidence="3" key="1">
    <citation type="submission" date="2022-11" db="EMBL/GenBank/DDBJ databases">
        <authorList>
            <person name="Graham C."/>
            <person name="Newman J.D."/>
        </authorList>
    </citation>
    <scope>NUCLEOTIDE SEQUENCE</scope>
    <source>
        <strain evidence="3">DSM 19486</strain>
    </source>
</reference>
<dbReference type="PROSITE" id="PS50164">
    <property type="entry name" value="GIY_YIG"/>
    <property type="match status" value="1"/>
</dbReference>
<dbReference type="AlphaFoldDB" id="A0A9X3DFH6"/>
<dbReference type="EMBL" id="JAPJUH010000005">
    <property type="protein sequence ID" value="MCX3266704.1"/>
    <property type="molecule type" value="Genomic_DNA"/>
</dbReference>
<feature type="domain" description="GIY-YIG" evidence="2">
    <location>
        <begin position="3"/>
        <end position="80"/>
    </location>
</feature>